<dbReference type="OrthoDB" id="1405469at2759"/>
<keyword evidence="24" id="KW-1185">Reference proteome</keyword>
<evidence type="ECO:0000313" key="24">
    <source>
        <dbReference type="Proteomes" id="UP000242474"/>
    </source>
</evidence>
<dbReference type="GO" id="GO:0005634">
    <property type="term" value="C:nucleus"/>
    <property type="evidence" value="ECO:0007669"/>
    <property type="project" value="TreeGrafter"/>
</dbReference>
<dbReference type="PANTHER" id="PTHR11042:SF160">
    <property type="entry name" value="EUKARYOTIC TRANSLATION INITIATION FACTOR 2-ALPHA KINASE 1"/>
    <property type="match status" value="1"/>
</dbReference>
<evidence type="ECO:0000256" key="13">
    <source>
        <dbReference type="ARBA" id="ARBA00040433"/>
    </source>
</evidence>
<feature type="compositionally biased region" description="Polar residues" evidence="21">
    <location>
        <begin position="106"/>
        <end position="115"/>
    </location>
</feature>
<comment type="catalytic activity">
    <reaction evidence="17">
        <text>L-threonyl-[protein] + ATP = O-phospho-L-threonyl-[protein] + ADP + H(+)</text>
        <dbReference type="Rhea" id="RHEA:46608"/>
        <dbReference type="Rhea" id="RHEA-COMP:11060"/>
        <dbReference type="Rhea" id="RHEA-COMP:11605"/>
        <dbReference type="ChEBI" id="CHEBI:15378"/>
        <dbReference type="ChEBI" id="CHEBI:30013"/>
        <dbReference type="ChEBI" id="CHEBI:30616"/>
        <dbReference type="ChEBI" id="CHEBI:61977"/>
        <dbReference type="ChEBI" id="CHEBI:456216"/>
        <dbReference type="EC" id="2.7.11.1"/>
    </reaction>
    <physiologicalReaction direction="left-to-right" evidence="17">
        <dbReference type="Rhea" id="RHEA:46609"/>
    </physiologicalReaction>
</comment>
<proteinExistence type="inferred from homology"/>
<dbReference type="InterPro" id="IPR000719">
    <property type="entry name" value="Prot_kinase_dom"/>
</dbReference>
<feature type="compositionally biased region" description="Basic and acidic residues" evidence="21">
    <location>
        <begin position="792"/>
        <end position="801"/>
    </location>
</feature>
<feature type="region of interest" description="Disordered" evidence="21">
    <location>
        <begin position="1030"/>
        <end position="1057"/>
    </location>
</feature>
<comment type="similarity">
    <text evidence="12">Belongs to the protein kinase superfamily. Ser/Thr protein kinase family. GCN2 subfamily.</text>
</comment>
<evidence type="ECO:0000256" key="21">
    <source>
        <dbReference type="SAM" id="MobiDB-lite"/>
    </source>
</evidence>
<keyword evidence="5" id="KW-0677">Repeat</keyword>
<dbReference type="Pfam" id="PF22949">
    <property type="entry name" value="HRI2_3H"/>
    <property type="match status" value="1"/>
</dbReference>
<dbReference type="Proteomes" id="UP000242474">
    <property type="component" value="Unassembled WGS sequence"/>
</dbReference>
<dbReference type="Pfam" id="PF00069">
    <property type="entry name" value="Pkinase"/>
    <property type="match status" value="2"/>
</dbReference>
<dbReference type="InterPro" id="IPR011009">
    <property type="entry name" value="Kinase-like_dom_sf"/>
</dbReference>
<evidence type="ECO:0000256" key="4">
    <source>
        <dbReference type="ARBA" id="ARBA00022679"/>
    </source>
</evidence>
<dbReference type="GO" id="GO:0004694">
    <property type="term" value="F:eukaryotic translation initiation factor 2alpha kinase activity"/>
    <property type="evidence" value="ECO:0007669"/>
    <property type="project" value="TreeGrafter"/>
</dbReference>
<evidence type="ECO:0000256" key="17">
    <source>
        <dbReference type="ARBA" id="ARBA00048659"/>
    </source>
</evidence>
<dbReference type="PROSITE" id="PS00107">
    <property type="entry name" value="PROTEIN_KINASE_ATP"/>
    <property type="match status" value="1"/>
</dbReference>
<dbReference type="InterPro" id="IPR017441">
    <property type="entry name" value="Protein_kinase_ATP_BS"/>
</dbReference>
<evidence type="ECO:0000256" key="15">
    <source>
        <dbReference type="ARBA" id="ARBA00042914"/>
    </source>
</evidence>
<keyword evidence="20" id="KW-0175">Coiled coil</keyword>
<feature type="compositionally biased region" description="Basic and acidic residues" evidence="21">
    <location>
        <begin position="119"/>
        <end position="128"/>
    </location>
</feature>
<dbReference type="GO" id="GO:0005737">
    <property type="term" value="C:cytoplasm"/>
    <property type="evidence" value="ECO:0007669"/>
    <property type="project" value="TreeGrafter"/>
</dbReference>
<dbReference type="STRING" id="763665.A0A2G5B757"/>
<dbReference type="Gene3D" id="3.30.200.20">
    <property type="entry name" value="Phosphorylase Kinase, domain 1"/>
    <property type="match status" value="1"/>
</dbReference>
<feature type="compositionally biased region" description="Low complexity" evidence="21">
    <location>
        <begin position="1042"/>
        <end position="1051"/>
    </location>
</feature>
<dbReference type="PANTHER" id="PTHR11042">
    <property type="entry name" value="EUKARYOTIC TRANSLATION INITIATION FACTOR 2-ALPHA KINASE EIF2-ALPHA KINASE -RELATED"/>
    <property type="match status" value="1"/>
</dbReference>
<evidence type="ECO:0000256" key="19">
    <source>
        <dbReference type="PROSITE-ProRule" id="PRU10141"/>
    </source>
</evidence>
<evidence type="ECO:0000256" key="11">
    <source>
        <dbReference type="ARBA" id="ARBA00023193"/>
    </source>
</evidence>
<organism evidence="23 24">
    <name type="scientific">Coemansia reversa (strain ATCC 12441 / NRRL 1564)</name>
    <dbReference type="NCBI Taxonomy" id="763665"/>
    <lineage>
        <taxon>Eukaryota</taxon>
        <taxon>Fungi</taxon>
        <taxon>Fungi incertae sedis</taxon>
        <taxon>Zoopagomycota</taxon>
        <taxon>Kickxellomycotina</taxon>
        <taxon>Kickxellomycetes</taxon>
        <taxon>Kickxellales</taxon>
        <taxon>Kickxellaceae</taxon>
        <taxon>Coemansia</taxon>
    </lineage>
</organism>
<dbReference type="GO" id="GO:0017148">
    <property type="term" value="P:negative regulation of translation"/>
    <property type="evidence" value="ECO:0007669"/>
    <property type="project" value="UniProtKB-KW"/>
</dbReference>
<feature type="binding site" evidence="19">
    <location>
        <position position="429"/>
    </location>
    <ligand>
        <name>ATP</name>
        <dbReference type="ChEBI" id="CHEBI:30616"/>
    </ligand>
</feature>
<feature type="compositionally biased region" description="Basic residues" evidence="21">
    <location>
        <begin position="22"/>
        <end position="33"/>
    </location>
</feature>
<evidence type="ECO:0000313" key="23">
    <source>
        <dbReference type="EMBL" id="PIA14845.1"/>
    </source>
</evidence>
<comment type="catalytic activity">
    <reaction evidence="18">
        <text>L-seryl-[protein] + ATP = O-phospho-L-seryl-[protein] + ADP + H(+)</text>
        <dbReference type="Rhea" id="RHEA:17989"/>
        <dbReference type="Rhea" id="RHEA-COMP:9863"/>
        <dbReference type="Rhea" id="RHEA-COMP:11604"/>
        <dbReference type="ChEBI" id="CHEBI:15378"/>
        <dbReference type="ChEBI" id="CHEBI:29999"/>
        <dbReference type="ChEBI" id="CHEBI:30616"/>
        <dbReference type="ChEBI" id="CHEBI:83421"/>
        <dbReference type="ChEBI" id="CHEBI:456216"/>
        <dbReference type="EC" id="2.7.11.1"/>
    </reaction>
    <physiologicalReaction direction="left-to-right" evidence="18">
        <dbReference type="Rhea" id="RHEA:17990"/>
    </physiologicalReaction>
</comment>
<evidence type="ECO:0000256" key="5">
    <source>
        <dbReference type="ARBA" id="ARBA00022737"/>
    </source>
</evidence>
<evidence type="ECO:0000256" key="7">
    <source>
        <dbReference type="ARBA" id="ARBA00022777"/>
    </source>
</evidence>
<evidence type="ECO:0000256" key="14">
    <source>
        <dbReference type="ARBA" id="ARBA00042456"/>
    </source>
</evidence>
<evidence type="ECO:0000256" key="20">
    <source>
        <dbReference type="SAM" id="Coils"/>
    </source>
</evidence>
<keyword evidence="9" id="KW-0832">Ubl conjugation</keyword>
<keyword evidence="6 19" id="KW-0547">Nucleotide-binding</keyword>
<dbReference type="EMBL" id="KZ303512">
    <property type="protein sequence ID" value="PIA14845.1"/>
    <property type="molecule type" value="Genomic_DNA"/>
</dbReference>
<protein>
    <recommendedName>
        <fullName evidence="13">Eukaryotic translation initiation factor 2-alpha kinase 1</fullName>
        <ecNumber evidence="1">2.7.11.1</ecNumber>
    </recommendedName>
    <alternativeName>
        <fullName evidence="15">Heme-regulated eukaryotic initiation factor eIF-2-alpha kinase</fullName>
    </alternativeName>
    <alternativeName>
        <fullName evidence="14">Hemin-sensitive initiation factor 2-alpha kinase</fullName>
    </alternativeName>
</protein>
<accession>A0A2G5B757</accession>
<keyword evidence="4" id="KW-0808">Transferase</keyword>
<keyword evidence="3" id="KW-0597">Phosphoprotein</keyword>
<dbReference type="PROSITE" id="PS50011">
    <property type="entry name" value="PROTEIN_KINASE_DOM"/>
    <property type="match status" value="1"/>
</dbReference>
<keyword evidence="8 19" id="KW-0067">ATP-binding</keyword>
<feature type="compositionally biased region" description="Low complexity" evidence="21">
    <location>
        <begin position="92"/>
        <end position="105"/>
    </location>
</feature>
<evidence type="ECO:0000256" key="9">
    <source>
        <dbReference type="ARBA" id="ARBA00022843"/>
    </source>
</evidence>
<sequence length="1219" mass="133697">MPNSDAYYVSQHVRPSPSNKTTQKHHTQGRRRSISSFSSSESYSALTDAEDGNSDIDSKGSADEENAEDKLDTNSAGKHRFWATRSPYLLASPGGSEQSSSQQLGNIPTLSNASHNPHRTGDRDNRESRLIVRRSAPGQHTQEVADLNRAVAPYAAMQLQSGMAGMMGREHQSRILFVSLLENYCRTYDDDPLRNRRLFFAICRTLYSMGIIGKEYVDEMSSVRATYSDAFRQLVDRAQESLDMYEQHDIETGIRSLMNSIGDDSESVEFESSYTGEWSVSRDRSVYTNEQLDCDSDSNCPEYGRKSSSDSDASVFCATESSSGDYRAASGGDPTNKIVVPEVSNLQGNYDGTRSAGIATVRSAFDEVPRLRRMSKSGPVANTFETMMMDARRSRYHDDFVQLRCLGKGGFGKVYEVRNKLDGRPYAVKHIRIKGEITAEKTLREIKMLANLDHANIVRYYGSWIEVNHVRKRTSTRRHDACSVSPPPQPTQALCGAAGLTTYGEQHNSTTPSGNLTAADMMDVAANSIAGGLIRGRYIADSSSSLASFTSSHNSAEEMQFEDAVANPFDSATGISIGVASPGDSINGGILLGDDSFDNGEAYVMTEVSIGHTNESYDQRQETESNIIFELSTGANARPQAPATIVESPEASIYDGANLRGRDSIVEFPKSSEAVSIDSSYHRRAGVGGERRHRRLQSFHSTNNPQQAPSNGSNANRHSVSVIGSLTGQAQSLPSQIFPGIDVAQPMVTETTLFVQMQLCQTTLQEFLLHRNERIASSQKLTGTTAQSKQAKFSEKRSEDEKEARWCEASERELLIDPVMNVRLFRAIVEGVKYFHNRGVIHRDLKGANVFLDIVYADSGGNPISRAGSGVGRPAASNALTRHHGYLPSFGMPGIANVHADSWDAIDGANLKERPISGDAGNRITGGKAGAFTNGRTVDWGLVFNSIIANRSVNARIAQGPGPLSASRVEPVSGCAPQWHALKNGEEEQPPAVTFIPRIGDFGLATKSTLGVHTSGDEYAFIGNNGNSRSSSSGLGPLQSDTAASTATATSEGRYSPLHFPQMMRRSSLVEDLRRTSNVGTITYAAPEQLCDRATEYNEKADIYSLGIIFFELYYPFATAMERVSVIKDLRRGVFPPEFLQMWPKEAAFILQLMESDPDRRPSAKEILAFDLIDVPTLESAQLKREVHILKQQLRVANQRNEELGLRVTELERIVDMSL</sequence>
<dbReference type="PROSITE" id="PS00108">
    <property type="entry name" value="PROTEIN_KINASE_ST"/>
    <property type="match status" value="1"/>
</dbReference>
<dbReference type="Gene3D" id="1.10.510.10">
    <property type="entry name" value="Transferase(Phosphotransferase) domain 1"/>
    <property type="match status" value="2"/>
</dbReference>
<keyword evidence="7 23" id="KW-0418">Kinase</keyword>
<evidence type="ECO:0000256" key="6">
    <source>
        <dbReference type="ARBA" id="ARBA00022741"/>
    </source>
</evidence>
<evidence type="ECO:0000256" key="2">
    <source>
        <dbReference type="ARBA" id="ARBA00022527"/>
    </source>
</evidence>
<dbReference type="InterPro" id="IPR050339">
    <property type="entry name" value="CC_SR_Kinase"/>
</dbReference>
<feature type="compositionally biased region" description="Polar residues" evidence="21">
    <location>
        <begin position="698"/>
        <end position="718"/>
    </location>
</feature>
<reference evidence="23 24" key="1">
    <citation type="journal article" date="2015" name="Genome Biol. Evol.">
        <title>Phylogenomic analyses indicate that early fungi evolved digesting cell walls of algal ancestors of land plants.</title>
        <authorList>
            <person name="Chang Y."/>
            <person name="Wang S."/>
            <person name="Sekimoto S."/>
            <person name="Aerts A.L."/>
            <person name="Choi C."/>
            <person name="Clum A."/>
            <person name="LaButti K.M."/>
            <person name="Lindquist E.A."/>
            <person name="Yee Ngan C."/>
            <person name="Ohm R.A."/>
            <person name="Salamov A.A."/>
            <person name="Grigoriev I.V."/>
            <person name="Spatafora J.W."/>
            <person name="Berbee M.L."/>
        </authorList>
    </citation>
    <scope>NUCLEOTIDE SEQUENCE [LARGE SCALE GENOMIC DNA]</scope>
    <source>
        <strain evidence="23 24">NRRL 1564</strain>
    </source>
</reference>
<dbReference type="InterPro" id="IPR054521">
    <property type="entry name" value="HRI2_3H"/>
</dbReference>
<feature type="region of interest" description="Disordered" evidence="21">
    <location>
        <begin position="1"/>
        <end position="128"/>
    </location>
</feature>
<evidence type="ECO:0000256" key="1">
    <source>
        <dbReference type="ARBA" id="ARBA00012513"/>
    </source>
</evidence>
<feature type="compositionally biased region" description="Basic and acidic residues" evidence="21">
    <location>
        <begin position="56"/>
        <end position="72"/>
    </location>
</feature>
<dbReference type="SUPFAM" id="SSF56112">
    <property type="entry name" value="Protein kinase-like (PK-like)"/>
    <property type="match status" value="1"/>
</dbReference>
<feature type="compositionally biased region" description="Polar residues" evidence="21">
    <location>
        <begin position="780"/>
        <end position="791"/>
    </location>
</feature>
<evidence type="ECO:0000256" key="12">
    <source>
        <dbReference type="ARBA" id="ARBA00037982"/>
    </source>
</evidence>
<keyword evidence="10" id="KW-1015">Disulfide bond</keyword>
<keyword evidence="2" id="KW-0723">Serine/threonine-protein kinase</keyword>
<feature type="compositionally biased region" description="Low complexity" evidence="21">
    <location>
        <begin position="34"/>
        <end position="44"/>
    </location>
</feature>
<dbReference type="GO" id="GO:0005524">
    <property type="term" value="F:ATP binding"/>
    <property type="evidence" value="ECO:0007669"/>
    <property type="project" value="UniProtKB-UniRule"/>
</dbReference>
<dbReference type="SMART" id="SM00220">
    <property type="entry name" value="S_TKc"/>
    <property type="match status" value="1"/>
</dbReference>
<gene>
    <name evidence="23" type="ORF">COEREDRAFT_82452</name>
</gene>
<feature type="coiled-coil region" evidence="20">
    <location>
        <begin position="1180"/>
        <end position="1214"/>
    </location>
</feature>
<feature type="domain" description="Protein kinase" evidence="22">
    <location>
        <begin position="400"/>
        <end position="1178"/>
    </location>
</feature>
<evidence type="ECO:0000256" key="10">
    <source>
        <dbReference type="ARBA" id="ARBA00023157"/>
    </source>
</evidence>
<feature type="region of interest" description="Disordered" evidence="21">
    <location>
        <begin position="780"/>
        <end position="801"/>
    </location>
</feature>
<dbReference type="InterPro" id="IPR008271">
    <property type="entry name" value="Ser/Thr_kinase_AS"/>
</dbReference>
<evidence type="ECO:0000256" key="8">
    <source>
        <dbReference type="ARBA" id="ARBA00022840"/>
    </source>
</evidence>
<keyword evidence="11" id="KW-0652">Protein synthesis inhibitor</keyword>
<dbReference type="EC" id="2.7.11.1" evidence="1"/>
<evidence type="ECO:0000259" key="22">
    <source>
        <dbReference type="PROSITE" id="PS50011"/>
    </source>
</evidence>
<evidence type="ECO:0000256" key="3">
    <source>
        <dbReference type="ARBA" id="ARBA00022553"/>
    </source>
</evidence>
<evidence type="ECO:0000256" key="16">
    <source>
        <dbReference type="ARBA" id="ARBA00046654"/>
    </source>
</evidence>
<evidence type="ECO:0000256" key="18">
    <source>
        <dbReference type="ARBA" id="ARBA00048977"/>
    </source>
</evidence>
<feature type="region of interest" description="Disordered" evidence="21">
    <location>
        <begin position="697"/>
        <end position="718"/>
    </location>
</feature>
<name>A0A2G5B757_COERN</name>
<comment type="subunit">
    <text evidence="16">Synthesized in an inactive form that binds to the N-terminal domain of CDC37. Has to be associated with a multiprotein complex containing Hsp90, CDC37 and PPP5C for maturation and activation by autophosphorylation. The phosphatase PPP5C modulates this activation. Homodimer; homodimerizes in presence of heme, forming a disulfide-linked inactive homodimer. Interacts with DELE1; binds both to full-length DELE1 and processed form of DELE1 (S-DELE1) in response to stress, leading to activate its protein kinase activity and trigger the integrated stress response (ISR).</text>
</comment>
<dbReference type="AlphaFoldDB" id="A0A2G5B757"/>